<feature type="domain" description="7,8-dihydro-6-hydroxymethylpterin-pyrophosphokinase" evidence="8">
    <location>
        <begin position="76"/>
        <end position="87"/>
    </location>
</feature>
<proteinExistence type="predicted"/>
<evidence type="ECO:0000256" key="1">
    <source>
        <dbReference type="ARBA" id="ARBA00005051"/>
    </source>
</evidence>
<dbReference type="GO" id="GO:0016301">
    <property type="term" value="F:kinase activity"/>
    <property type="evidence" value="ECO:0007669"/>
    <property type="project" value="UniProtKB-KW"/>
</dbReference>
<dbReference type="Pfam" id="PF01288">
    <property type="entry name" value="HPPK"/>
    <property type="match status" value="1"/>
</dbReference>
<keyword evidence="4" id="KW-0547">Nucleotide-binding</keyword>
<dbReference type="InterPro" id="IPR000550">
    <property type="entry name" value="Hppk"/>
</dbReference>
<dbReference type="SUPFAM" id="SSF55083">
    <property type="entry name" value="6-hydroxymethyl-7,8-dihydropterin pyrophosphokinase, HPPK"/>
    <property type="match status" value="1"/>
</dbReference>
<dbReference type="GO" id="GO:0046656">
    <property type="term" value="P:folic acid biosynthetic process"/>
    <property type="evidence" value="ECO:0007669"/>
    <property type="project" value="UniProtKB-KW"/>
</dbReference>
<keyword evidence="3" id="KW-0808">Transferase</keyword>
<keyword evidence="6" id="KW-0067">ATP-binding</keyword>
<gene>
    <name evidence="9" type="ORF">METZ01_LOCUS174250</name>
</gene>
<dbReference type="NCBIfam" id="TIGR01498">
    <property type="entry name" value="folK"/>
    <property type="match status" value="1"/>
</dbReference>
<dbReference type="UniPathway" id="UPA00077">
    <property type="reaction ID" value="UER00155"/>
</dbReference>
<dbReference type="PANTHER" id="PTHR43071">
    <property type="entry name" value="2-AMINO-4-HYDROXY-6-HYDROXYMETHYLDIHYDROPTERIDINE PYROPHOSPHOKINASE"/>
    <property type="match status" value="1"/>
</dbReference>
<organism evidence="9">
    <name type="scientific">marine metagenome</name>
    <dbReference type="NCBI Taxonomy" id="408172"/>
    <lineage>
        <taxon>unclassified sequences</taxon>
        <taxon>metagenomes</taxon>
        <taxon>ecological metagenomes</taxon>
    </lineage>
</organism>
<evidence type="ECO:0000256" key="6">
    <source>
        <dbReference type="ARBA" id="ARBA00022840"/>
    </source>
</evidence>
<dbReference type="InterPro" id="IPR035907">
    <property type="entry name" value="Hppk_sf"/>
</dbReference>
<dbReference type="AlphaFoldDB" id="A0A382C5R4"/>
<comment type="pathway">
    <text evidence="1">Cofactor biosynthesis; tetrahydrofolate biosynthesis; 2-amino-4-hydroxy-6-hydroxymethyl-7,8-dihydropteridine diphosphate from 7,8-dihydroneopterin triphosphate: step 4/4.</text>
</comment>
<dbReference type="EMBL" id="UINC01032927">
    <property type="protein sequence ID" value="SVB21396.1"/>
    <property type="molecule type" value="Genomic_DNA"/>
</dbReference>
<dbReference type="CDD" id="cd00483">
    <property type="entry name" value="HPPK"/>
    <property type="match status" value="1"/>
</dbReference>
<evidence type="ECO:0000256" key="7">
    <source>
        <dbReference type="ARBA" id="ARBA00022909"/>
    </source>
</evidence>
<dbReference type="GO" id="GO:0005524">
    <property type="term" value="F:ATP binding"/>
    <property type="evidence" value="ECO:0007669"/>
    <property type="project" value="UniProtKB-KW"/>
</dbReference>
<dbReference type="PROSITE" id="PS00794">
    <property type="entry name" value="HPPK"/>
    <property type="match status" value="1"/>
</dbReference>
<evidence type="ECO:0000256" key="5">
    <source>
        <dbReference type="ARBA" id="ARBA00022777"/>
    </source>
</evidence>
<evidence type="ECO:0000313" key="9">
    <source>
        <dbReference type="EMBL" id="SVB21396.1"/>
    </source>
</evidence>
<evidence type="ECO:0000256" key="2">
    <source>
        <dbReference type="ARBA" id="ARBA00013253"/>
    </source>
</evidence>
<dbReference type="Gene3D" id="3.30.70.560">
    <property type="entry name" value="7,8-Dihydro-6-hydroxymethylpterin-pyrophosphokinase HPPK"/>
    <property type="match status" value="1"/>
</dbReference>
<sequence>MGSNLGDRWGFLRDAVASLPDVVAVSNVYETPPVGGPSQGPYLNCVVRLETRLGARTLLEEARRRENEAGRERIERWGPRTLDVDVLWVDGEEVDEPDLEVPHPRMFERAFVLVPLFDVAPDLVPDGPEGISDGYGDIISLGPLAGDVSRGSRETRSGARPGKA</sequence>
<name>A0A382C5R4_9ZZZZ</name>
<evidence type="ECO:0000256" key="3">
    <source>
        <dbReference type="ARBA" id="ARBA00022679"/>
    </source>
</evidence>
<evidence type="ECO:0000259" key="8">
    <source>
        <dbReference type="PROSITE" id="PS00794"/>
    </source>
</evidence>
<dbReference type="PANTHER" id="PTHR43071:SF1">
    <property type="entry name" value="2-AMINO-4-HYDROXY-6-HYDROXYMETHYLDIHYDROPTERIDINE PYROPHOSPHOKINASE"/>
    <property type="match status" value="1"/>
</dbReference>
<dbReference type="EC" id="2.7.6.3" evidence="2"/>
<evidence type="ECO:0000256" key="4">
    <source>
        <dbReference type="ARBA" id="ARBA00022741"/>
    </source>
</evidence>
<keyword evidence="5" id="KW-0418">Kinase</keyword>
<dbReference type="GO" id="GO:0003848">
    <property type="term" value="F:2-amino-4-hydroxy-6-hydroxymethyldihydropteridine diphosphokinase activity"/>
    <property type="evidence" value="ECO:0007669"/>
    <property type="project" value="UniProtKB-EC"/>
</dbReference>
<protein>
    <recommendedName>
        <fullName evidence="2">2-amino-4-hydroxy-6-hydroxymethyldihydropteridine diphosphokinase</fullName>
        <ecNumber evidence="2">2.7.6.3</ecNumber>
    </recommendedName>
</protein>
<keyword evidence="7" id="KW-0289">Folate biosynthesis</keyword>
<dbReference type="GO" id="GO:0046654">
    <property type="term" value="P:tetrahydrofolate biosynthetic process"/>
    <property type="evidence" value="ECO:0007669"/>
    <property type="project" value="UniProtKB-UniPathway"/>
</dbReference>
<reference evidence="9" key="1">
    <citation type="submission" date="2018-05" db="EMBL/GenBank/DDBJ databases">
        <authorList>
            <person name="Lanie J.A."/>
            <person name="Ng W.-L."/>
            <person name="Kazmierczak K.M."/>
            <person name="Andrzejewski T.M."/>
            <person name="Davidsen T.M."/>
            <person name="Wayne K.J."/>
            <person name="Tettelin H."/>
            <person name="Glass J.I."/>
            <person name="Rusch D."/>
            <person name="Podicherti R."/>
            <person name="Tsui H.-C.T."/>
            <person name="Winkler M.E."/>
        </authorList>
    </citation>
    <scope>NUCLEOTIDE SEQUENCE</scope>
</reference>
<accession>A0A382C5R4</accession>